<name>A0A2V3ITX8_9FLOR</name>
<evidence type="ECO:0000256" key="2">
    <source>
        <dbReference type="SAM" id="Phobius"/>
    </source>
</evidence>
<dbReference type="AlphaFoldDB" id="A0A2V3ITX8"/>
<dbReference type="EMBL" id="NBIV01000057">
    <property type="protein sequence ID" value="PXF45588.1"/>
    <property type="molecule type" value="Genomic_DNA"/>
</dbReference>
<protein>
    <submittedName>
        <fullName evidence="4">Uncharacterized protein</fullName>
    </submittedName>
</protein>
<evidence type="ECO:0000313" key="4">
    <source>
        <dbReference type="EMBL" id="PXF45588.1"/>
    </source>
</evidence>
<proteinExistence type="predicted"/>
<comment type="caution">
    <text evidence="4">The sequence shown here is derived from an EMBL/GenBank/DDBJ whole genome shotgun (WGS) entry which is preliminary data.</text>
</comment>
<keyword evidence="3" id="KW-0732">Signal</keyword>
<accession>A0A2V3ITX8</accession>
<sequence length="424" mass="46165">MNVVLRLTVILTLMHAAPTQSENEPCRSSLRNVTSCNNAVDVALGDDRIAGEKPNQCRVGCKYFTHPDIAMSIRSANCSFDLCDVPLPFRTFTFGTRMCQPRALCISSCGEEPPGCVYSGTCREFTCFHDKNTGLPASFTRLTFAGPRSIVRVNESVTSDTPSTYGPVDAVLISGDRCSDDNRPRTYGHCAESTNVFLSDQGDDDEEFVQCRRACRNIRNEEVEIVRMRTNCKSCSSLSPPYLCIAQSECRDRCNAPLVEGCVFTGSCKSLVCVSGIDSKLPAVVNVSDETGKGGIIVSVDNARLTASIDPPVFVKYLENRRVPNASIPVTVTGDSHVPLVQNVDISDSENASTNTNNSASSPTKSQDEQVSKWLWLGPTIGLFGALITALAAIVAAYIARNGITNRTRNKKPIDIYDDYHDLQ</sequence>
<dbReference type="Proteomes" id="UP000247409">
    <property type="component" value="Unassembled WGS sequence"/>
</dbReference>
<keyword evidence="2" id="KW-0472">Membrane</keyword>
<keyword evidence="2" id="KW-0812">Transmembrane</keyword>
<keyword evidence="5" id="KW-1185">Reference proteome</keyword>
<feature type="chain" id="PRO_5016066051" evidence="3">
    <location>
        <begin position="22"/>
        <end position="424"/>
    </location>
</feature>
<evidence type="ECO:0000256" key="3">
    <source>
        <dbReference type="SAM" id="SignalP"/>
    </source>
</evidence>
<reference evidence="4 5" key="1">
    <citation type="journal article" date="2018" name="Mol. Biol. Evol.">
        <title>Analysis of the draft genome of the red seaweed Gracilariopsis chorda provides insights into genome size evolution in Rhodophyta.</title>
        <authorList>
            <person name="Lee J."/>
            <person name="Yang E.C."/>
            <person name="Graf L."/>
            <person name="Yang J.H."/>
            <person name="Qiu H."/>
            <person name="Zel Zion U."/>
            <person name="Chan C.X."/>
            <person name="Stephens T.G."/>
            <person name="Weber A.P.M."/>
            <person name="Boo G.H."/>
            <person name="Boo S.M."/>
            <person name="Kim K.M."/>
            <person name="Shin Y."/>
            <person name="Jung M."/>
            <person name="Lee S.J."/>
            <person name="Yim H.S."/>
            <person name="Lee J.H."/>
            <person name="Bhattacharya D."/>
            <person name="Yoon H.S."/>
        </authorList>
    </citation>
    <scope>NUCLEOTIDE SEQUENCE [LARGE SCALE GENOMIC DNA]</scope>
    <source>
        <strain evidence="4 5">SKKU-2015</strain>
        <tissue evidence="4">Whole body</tissue>
    </source>
</reference>
<feature type="compositionally biased region" description="Low complexity" evidence="1">
    <location>
        <begin position="351"/>
        <end position="362"/>
    </location>
</feature>
<evidence type="ECO:0000256" key="1">
    <source>
        <dbReference type="SAM" id="MobiDB-lite"/>
    </source>
</evidence>
<feature type="signal peptide" evidence="3">
    <location>
        <begin position="1"/>
        <end position="21"/>
    </location>
</feature>
<evidence type="ECO:0000313" key="5">
    <source>
        <dbReference type="Proteomes" id="UP000247409"/>
    </source>
</evidence>
<feature type="region of interest" description="Disordered" evidence="1">
    <location>
        <begin position="346"/>
        <end position="366"/>
    </location>
</feature>
<organism evidence="4 5">
    <name type="scientific">Gracilariopsis chorda</name>
    <dbReference type="NCBI Taxonomy" id="448386"/>
    <lineage>
        <taxon>Eukaryota</taxon>
        <taxon>Rhodophyta</taxon>
        <taxon>Florideophyceae</taxon>
        <taxon>Rhodymeniophycidae</taxon>
        <taxon>Gracilariales</taxon>
        <taxon>Gracilariaceae</taxon>
        <taxon>Gracilariopsis</taxon>
    </lineage>
</organism>
<gene>
    <name evidence="4" type="ORF">BWQ96_04665</name>
</gene>
<keyword evidence="2" id="KW-1133">Transmembrane helix</keyword>
<feature type="transmembrane region" description="Helical" evidence="2">
    <location>
        <begin position="374"/>
        <end position="400"/>
    </location>
</feature>